<dbReference type="InterPro" id="IPR018796">
    <property type="entry name" value="COA8"/>
</dbReference>
<reference evidence="7 8" key="1">
    <citation type="submission" date="2017-12" db="EMBL/GenBank/DDBJ databases">
        <title>Hemimetabolous genomes reveal molecular basis of termite eusociality.</title>
        <authorList>
            <person name="Harrison M.C."/>
            <person name="Jongepier E."/>
            <person name="Robertson H.M."/>
            <person name="Arning N."/>
            <person name="Bitard-Feildel T."/>
            <person name="Chao H."/>
            <person name="Childers C.P."/>
            <person name="Dinh H."/>
            <person name="Doddapaneni H."/>
            <person name="Dugan S."/>
            <person name="Gowin J."/>
            <person name="Greiner C."/>
            <person name="Han Y."/>
            <person name="Hu H."/>
            <person name="Hughes D.S.T."/>
            <person name="Huylmans A.-K."/>
            <person name="Kemena C."/>
            <person name="Kremer L.P.M."/>
            <person name="Lee S.L."/>
            <person name="Lopez-Ezquerra A."/>
            <person name="Mallet L."/>
            <person name="Monroy-Kuhn J.M."/>
            <person name="Moser A."/>
            <person name="Murali S.C."/>
            <person name="Muzny D.M."/>
            <person name="Otani S."/>
            <person name="Piulachs M.-D."/>
            <person name="Poelchau M."/>
            <person name="Qu J."/>
            <person name="Schaub F."/>
            <person name="Wada-Katsumata A."/>
            <person name="Worley K.C."/>
            <person name="Xie Q."/>
            <person name="Ylla G."/>
            <person name="Poulsen M."/>
            <person name="Gibbs R.A."/>
            <person name="Schal C."/>
            <person name="Richards S."/>
            <person name="Belles X."/>
            <person name="Korb J."/>
            <person name="Bornberg-Bauer E."/>
        </authorList>
    </citation>
    <scope>NUCLEOTIDE SEQUENCE [LARGE SCALE GENOMIC DNA]</scope>
    <source>
        <tissue evidence="7">Whole body</tissue>
    </source>
</reference>
<name>A0A2J7PVP6_9NEOP</name>
<keyword evidence="3" id="KW-0999">Mitochondrion inner membrane</keyword>
<evidence type="ECO:0000256" key="3">
    <source>
        <dbReference type="ARBA" id="ARBA00022792"/>
    </source>
</evidence>
<evidence type="ECO:0000256" key="5">
    <source>
        <dbReference type="ARBA" id="ARBA00023128"/>
    </source>
</evidence>
<dbReference type="GO" id="GO:0005743">
    <property type="term" value="C:mitochondrial inner membrane"/>
    <property type="evidence" value="ECO:0007669"/>
    <property type="project" value="UniProtKB-SubCell"/>
</dbReference>
<dbReference type="Proteomes" id="UP000235965">
    <property type="component" value="Unassembled WGS sequence"/>
</dbReference>
<evidence type="ECO:0000256" key="6">
    <source>
        <dbReference type="ARBA" id="ARBA00023136"/>
    </source>
</evidence>
<keyword evidence="6" id="KW-0472">Membrane</keyword>
<keyword evidence="5" id="KW-0496">Mitochondrion</keyword>
<dbReference type="Pfam" id="PF10231">
    <property type="entry name" value="COA8"/>
    <property type="match status" value="1"/>
</dbReference>
<dbReference type="InParanoid" id="A0A2J7PVP6"/>
<accession>A0A2J7PVP6</accession>
<evidence type="ECO:0000256" key="2">
    <source>
        <dbReference type="ARBA" id="ARBA00005453"/>
    </source>
</evidence>
<sequence length="131" mass="15680">MIGPPDPISNLRPVAYHVPRNEHEIEKEFRVRREEVQKWNETFWTKHNKSFIKERKEFIAANLPPNESAGTGKQTLTADEMSVFYKTFLDKNWKVHVQYNAEWYWKNIGLVIFALRVKIFKIKQRLMSDSQ</sequence>
<dbReference type="FunCoup" id="A0A2J7PVP6">
    <property type="interactions" value="603"/>
</dbReference>
<keyword evidence="4" id="KW-0809">Transit peptide</keyword>
<dbReference type="AlphaFoldDB" id="A0A2J7PVP6"/>
<evidence type="ECO:0008006" key="9">
    <source>
        <dbReference type="Google" id="ProtNLM"/>
    </source>
</evidence>
<comment type="similarity">
    <text evidence="2">Belongs to the COA8 family.</text>
</comment>
<evidence type="ECO:0000256" key="1">
    <source>
        <dbReference type="ARBA" id="ARBA00004443"/>
    </source>
</evidence>
<organism evidence="7 8">
    <name type="scientific">Cryptotermes secundus</name>
    <dbReference type="NCBI Taxonomy" id="105785"/>
    <lineage>
        <taxon>Eukaryota</taxon>
        <taxon>Metazoa</taxon>
        <taxon>Ecdysozoa</taxon>
        <taxon>Arthropoda</taxon>
        <taxon>Hexapoda</taxon>
        <taxon>Insecta</taxon>
        <taxon>Pterygota</taxon>
        <taxon>Neoptera</taxon>
        <taxon>Polyneoptera</taxon>
        <taxon>Dictyoptera</taxon>
        <taxon>Blattodea</taxon>
        <taxon>Blattoidea</taxon>
        <taxon>Termitoidae</taxon>
        <taxon>Kalotermitidae</taxon>
        <taxon>Cryptotermitinae</taxon>
        <taxon>Cryptotermes</taxon>
    </lineage>
</organism>
<evidence type="ECO:0000313" key="8">
    <source>
        <dbReference type="Proteomes" id="UP000235965"/>
    </source>
</evidence>
<dbReference type="PANTHER" id="PTHR31107:SF2">
    <property type="entry name" value="CYTOCHROME C OXIDASE ASSEMBLY FACTOR 8"/>
    <property type="match status" value="1"/>
</dbReference>
<dbReference type="OrthoDB" id="6246201at2759"/>
<keyword evidence="8" id="KW-1185">Reference proteome</keyword>
<comment type="subcellular location">
    <subcellularLocation>
        <location evidence="1">Mitochondrion inner membrane</location>
        <topology evidence="1">Peripheral membrane protein</topology>
        <orientation evidence="1">Matrix side</orientation>
    </subcellularLocation>
</comment>
<comment type="caution">
    <text evidence="7">The sequence shown here is derived from an EMBL/GenBank/DDBJ whole genome shotgun (WGS) entry which is preliminary data.</text>
</comment>
<evidence type="ECO:0000313" key="7">
    <source>
        <dbReference type="EMBL" id="PNF20412.1"/>
    </source>
</evidence>
<dbReference type="EMBL" id="NEVH01020943">
    <property type="protein sequence ID" value="PNF20412.1"/>
    <property type="molecule type" value="Genomic_DNA"/>
</dbReference>
<proteinExistence type="inferred from homology"/>
<dbReference type="GO" id="GO:0097193">
    <property type="term" value="P:intrinsic apoptotic signaling pathway"/>
    <property type="evidence" value="ECO:0007669"/>
    <property type="project" value="InterPro"/>
</dbReference>
<protein>
    <recommendedName>
        <fullName evidence="9">Apoptogenic protein 1, mitochondrial</fullName>
    </recommendedName>
</protein>
<dbReference type="PANTHER" id="PTHR31107">
    <property type="entry name" value="APOPTOGENIC PROTEIN 1, MITOCHONDRIAL"/>
    <property type="match status" value="1"/>
</dbReference>
<gene>
    <name evidence="7" type="ORF">B7P43_G08143</name>
</gene>
<evidence type="ECO:0000256" key="4">
    <source>
        <dbReference type="ARBA" id="ARBA00022946"/>
    </source>
</evidence>